<evidence type="ECO:0000256" key="3">
    <source>
        <dbReference type="ARBA" id="ARBA00022729"/>
    </source>
</evidence>
<dbReference type="PRINTS" id="PR00690">
    <property type="entry name" value="ADHESNFAMILY"/>
</dbReference>
<organism evidence="6 7">
    <name type="scientific">Geobacter benzoatilyticus</name>
    <dbReference type="NCBI Taxonomy" id="2815309"/>
    <lineage>
        <taxon>Bacteria</taxon>
        <taxon>Pseudomonadati</taxon>
        <taxon>Thermodesulfobacteriota</taxon>
        <taxon>Desulfuromonadia</taxon>
        <taxon>Geobacterales</taxon>
        <taxon>Geobacteraceae</taxon>
        <taxon>Geobacter</taxon>
    </lineage>
</organism>
<dbReference type="InterPro" id="IPR006129">
    <property type="entry name" value="AdhesinB"/>
</dbReference>
<dbReference type="PANTHER" id="PTHR42953">
    <property type="entry name" value="HIGH-AFFINITY ZINC UPTAKE SYSTEM PROTEIN ZNUA-RELATED"/>
    <property type="match status" value="1"/>
</dbReference>
<keyword evidence="2 4" id="KW-0813">Transport</keyword>
<keyword evidence="3 5" id="KW-0732">Signal</keyword>
<evidence type="ECO:0000256" key="4">
    <source>
        <dbReference type="RuleBase" id="RU003512"/>
    </source>
</evidence>
<reference evidence="6 7" key="1">
    <citation type="submission" date="2021-03" db="EMBL/GenBank/DDBJ databases">
        <title>Geobacter metallireducens gen. nov. sp. nov., a microorganism capable of coupling the complete oxidation of organic compounds to the reduction of iron and other metals.</title>
        <authorList>
            <person name="Li Y."/>
        </authorList>
    </citation>
    <scope>NUCLEOTIDE SEQUENCE [LARGE SCALE GENOMIC DNA]</scope>
    <source>
        <strain evidence="6 7">Jerry-YX</strain>
    </source>
</reference>
<dbReference type="RefSeq" id="WP_207165238.1">
    <property type="nucleotide sequence ID" value="NZ_CP071382.1"/>
</dbReference>
<evidence type="ECO:0000256" key="5">
    <source>
        <dbReference type="SAM" id="SignalP"/>
    </source>
</evidence>
<keyword evidence="7" id="KW-1185">Reference proteome</keyword>
<dbReference type="Gene3D" id="3.40.50.1980">
    <property type="entry name" value="Nitrogenase molybdenum iron protein domain"/>
    <property type="match status" value="2"/>
</dbReference>
<dbReference type="PANTHER" id="PTHR42953:SF3">
    <property type="entry name" value="HIGH-AFFINITY ZINC UPTAKE SYSTEM PROTEIN ZNUA"/>
    <property type="match status" value="1"/>
</dbReference>
<comment type="similarity">
    <text evidence="1 4">Belongs to the bacterial solute-binding protein 9 family.</text>
</comment>
<feature type="signal peptide" evidence="5">
    <location>
        <begin position="1"/>
        <end position="17"/>
    </location>
</feature>
<name>A0ABX7Q771_9BACT</name>
<evidence type="ECO:0000313" key="6">
    <source>
        <dbReference type="EMBL" id="QSV47209.1"/>
    </source>
</evidence>
<dbReference type="InterPro" id="IPR006127">
    <property type="entry name" value="ZnuA-like"/>
</dbReference>
<dbReference type="CDD" id="cd01017">
    <property type="entry name" value="AdcA"/>
    <property type="match status" value="1"/>
</dbReference>
<dbReference type="Pfam" id="PF01297">
    <property type="entry name" value="ZnuA"/>
    <property type="match status" value="1"/>
</dbReference>
<evidence type="ECO:0000313" key="7">
    <source>
        <dbReference type="Proteomes" id="UP000663651"/>
    </source>
</evidence>
<dbReference type="Proteomes" id="UP000663651">
    <property type="component" value="Chromosome"/>
</dbReference>
<dbReference type="PROSITE" id="PS51257">
    <property type="entry name" value="PROKAR_LIPOPROTEIN"/>
    <property type="match status" value="1"/>
</dbReference>
<sequence>MRRIVAIMLVLMLTAIAAGCRKQAEQAAGGGGRLLVVATIFPVYEFARVVAGDKAEVVMLLPPGMEPHSFEPRPEDIVRVSRADLFVYTNRYMEPWAGEIVKGAGSSRLTVVDASRGAKFLKAGDGARHAGHDDGERGHGGEGMDPHLWLDFTNAQLMVDTIAAALADRDPANRSLYLANAAAYRAKLAELDDRYRTWLATCATRTVLHGGHFAFGYLANRYGLRYESAYAVSADAEPTPAKLAALVKQVRAEGLKHIYTEELLDPRTAETIARETGASILMLHGAHTVSKTDMDKGVTFIGLMEKNLENLRKGLQCR</sequence>
<dbReference type="InterPro" id="IPR050492">
    <property type="entry name" value="Bact_metal-bind_prot9"/>
</dbReference>
<evidence type="ECO:0000256" key="1">
    <source>
        <dbReference type="ARBA" id="ARBA00011028"/>
    </source>
</evidence>
<proteinExistence type="inferred from homology"/>
<dbReference type="PRINTS" id="PR00691">
    <property type="entry name" value="ADHESINB"/>
</dbReference>
<evidence type="ECO:0000256" key="2">
    <source>
        <dbReference type="ARBA" id="ARBA00022448"/>
    </source>
</evidence>
<gene>
    <name evidence="6" type="ORF">JZM60_08105</name>
</gene>
<dbReference type="EMBL" id="CP071382">
    <property type="protein sequence ID" value="QSV47209.1"/>
    <property type="molecule type" value="Genomic_DNA"/>
</dbReference>
<dbReference type="SUPFAM" id="SSF53807">
    <property type="entry name" value="Helical backbone' metal receptor"/>
    <property type="match status" value="1"/>
</dbReference>
<feature type="chain" id="PRO_5047270506" evidence="5">
    <location>
        <begin position="18"/>
        <end position="318"/>
    </location>
</feature>
<accession>A0ABX7Q771</accession>
<protein>
    <submittedName>
        <fullName evidence="6">Zinc ABC transporter substrate-binding protein</fullName>
    </submittedName>
</protein>
<dbReference type="InterPro" id="IPR006128">
    <property type="entry name" value="Lipoprotein_PsaA-like"/>
</dbReference>